<dbReference type="Pfam" id="PF00270">
    <property type="entry name" value="DEAD"/>
    <property type="match status" value="1"/>
</dbReference>
<dbReference type="InterPro" id="IPR011545">
    <property type="entry name" value="DEAD/DEAH_box_helicase_dom"/>
</dbReference>
<dbReference type="GO" id="GO:0009378">
    <property type="term" value="F:four-way junction helicase activity"/>
    <property type="evidence" value="ECO:0007669"/>
    <property type="project" value="TreeGrafter"/>
</dbReference>
<keyword evidence="6" id="KW-0238">DNA-binding</keyword>
<evidence type="ECO:0000313" key="13">
    <source>
        <dbReference type="EMBL" id="EMD38716.1"/>
    </source>
</evidence>
<dbReference type="SMART" id="SM00490">
    <property type="entry name" value="HELICc"/>
    <property type="match status" value="1"/>
</dbReference>
<dbReference type="Pfam" id="PF00271">
    <property type="entry name" value="Helicase_C"/>
    <property type="match status" value="1"/>
</dbReference>
<dbReference type="PANTHER" id="PTHR13710:SF153">
    <property type="entry name" value="RECQ-LIKE DNA HELICASE BLM"/>
    <property type="match status" value="1"/>
</dbReference>
<dbReference type="STRING" id="914234.M2RIR6"/>
<dbReference type="EC" id="5.6.2.4" evidence="10"/>
<evidence type="ECO:0000256" key="2">
    <source>
        <dbReference type="ARBA" id="ARBA00022741"/>
    </source>
</evidence>
<dbReference type="PROSITE" id="PS51194">
    <property type="entry name" value="HELICASE_CTER"/>
    <property type="match status" value="1"/>
</dbReference>
<dbReference type="GO" id="GO:0005694">
    <property type="term" value="C:chromosome"/>
    <property type="evidence" value="ECO:0007669"/>
    <property type="project" value="TreeGrafter"/>
</dbReference>
<keyword evidence="4" id="KW-0347">Helicase</keyword>
<dbReference type="PANTHER" id="PTHR13710">
    <property type="entry name" value="DNA HELICASE RECQ FAMILY MEMBER"/>
    <property type="match status" value="1"/>
</dbReference>
<evidence type="ECO:0000259" key="12">
    <source>
        <dbReference type="PROSITE" id="PS51194"/>
    </source>
</evidence>
<evidence type="ECO:0000256" key="4">
    <source>
        <dbReference type="ARBA" id="ARBA00022806"/>
    </source>
</evidence>
<dbReference type="NCBIfam" id="TIGR00614">
    <property type="entry name" value="recQ_fam"/>
    <property type="match status" value="1"/>
</dbReference>
<dbReference type="SMART" id="SM00487">
    <property type="entry name" value="DEXDc"/>
    <property type="match status" value="1"/>
</dbReference>
<keyword evidence="2" id="KW-0547">Nucleotide-binding</keyword>
<dbReference type="CDD" id="cd18794">
    <property type="entry name" value="SF2_C_RecQ"/>
    <property type="match status" value="1"/>
</dbReference>
<feature type="domain" description="Helicase C-terminal" evidence="12">
    <location>
        <begin position="229"/>
        <end position="361"/>
    </location>
</feature>
<accession>M2RIR6</accession>
<evidence type="ECO:0000256" key="8">
    <source>
        <dbReference type="ARBA" id="ARBA00023242"/>
    </source>
</evidence>
<keyword evidence="7" id="KW-0413">Isomerase</keyword>
<dbReference type="FunFam" id="3.40.50.300:FF:000296">
    <property type="entry name" value="ATP-dependent DNA helicase RecQ"/>
    <property type="match status" value="1"/>
</dbReference>
<keyword evidence="8" id="KW-0539">Nucleus</keyword>
<gene>
    <name evidence="13" type="ORF">CERSUDRAFT_172197</name>
</gene>
<dbReference type="GO" id="GO:0003677">
    <property type="term" value="F:DNA binding"/>
    <property type="evidence" value="ECO:0007669"/>
    <property type="project" value="UniProtKB-KW"/>
</dbReference>
<organism evidence="13 14">
    <name type="scientific">Ceriporiopsis subvermispora (strain B)</name>
    <name type="common">White-rot fungus</name>
    <name type="synonym">Gelatoporia subvermispora</name>
    <dbReference type="NCBI Taxonomy" id="914234"/>
    <lineage>
        <taxon>Eukaryota</taxon>
        <taxon>Fungi</taxon>
        <taxon>Dikarya</taxon>
        <taxon>Basidiomycota</taxon>
        <taxon>Agaricomycotina</taxon>
        <taxon>Agaricomycetes</taxon>
        <taxon>Polyporales</taxon>
        <taxon>Gelatoporiaceae</taxon>
        <taxon>Gelatoporia</taxon>
    </lineage>
</organism>
<dbReference type="Gene3D" id="3.40.50.300">
    <property type="entry name" value="P-loop containing nucleotide triphosphate hydrolases"/>
    <property type="match status" value="2"/>
</dbReference>
<dbReference type="SUPFAM" id="SSF52540">
    <property type="entry name" value="P-loop containing nucleoside triphosphate hydrolases"/>
    <property type="match status" value="1"/>
</dbReference>
<proteinExistence type="inferred from homology"/>
<dbReference type="CDD" id="cd17920">
    <property type="entry name" value="DEXHc_RecQ"/>
    <property type="match status" value="1"/>
</dbReference>
<feature type="domain" description="Helicase ATP-binding" evidence="11">
    <location>
        <begin position="29"/>
        <end position="207"/>
    </location>
</feature>
<keyword evidence="14" id="KW-1185">Reference proteome</keyword>
<evidence type="ECO:0000256" key="1">
    <source>
        <dbReference type="ARBA" id="ARBA00005446"/>
    </source>
</evidence>
<dbReference type="PROSITE" id="PS51192">
    <property type="entry name" value="HELICASE_ATP_BIND_1"/>
    <property type="match status" value="1"/>
</dbReference>
<comment type="catalytic activity">
    <reaction evidence="9">
        <text>Couples ATP hydrolysis with the unwinding of duplex DNA by translocating in the 3'-5' direction.</text>
        <dbReference type="EC" id="5.6.2.4"/>
    </reaction>
</comment>
<dbReference type="GO" id="GO:0005737">
    <property type="term" value="C:cytoplasm"/>
    <property type="evidence" value="ECO:0007669"/>
    <property type="project" value="TreeGrafter"/>
</dbReference>
<dbReference type="GO" id="GO:0005634">
    <property type="term" value="C:nucleus"/>
    <property type="evidence" value="ECO:0007669"/>
    <property type="project" value="TreeGrafter"/>
</dbReference>
<evidence type="ECO:0000256" key="6">
    <source>
        <dbReference type="ARBA" id="ARBA00023125"/>
    </source>
</evidence>
<dbReference type="AlphaFoldDB" id="M2RIR6"/>
<dbReference type="InterPro" id="IPR004589">
    <property type="entry name" value="DNA_helicase_ATP-dep_RecQ"/>
</dbReference>
<dbReference type="GO" id="GO:0043138">
    <property type="term" value="F:3'-5' DNA helicase activity"/>
    <property type="evidence" value="ECO:0007669"/>
    <property type="project" value="UniProtKB-EC"/>
</dbReference>
<dbReference type="HOGENOM" id="CLU_001103_9_6_1"/>
<comment type="similarity">
    <text evidence="1">Belongs to the helicase family. RecQ subfamily.</text>
</comment>
<keyword evidence="5" id="KW-0067">ATP-binding</keyword>
<dbReference type="OrthoDB" id="10261556at2759"/>
<keyword evidence="3" id="KW-0378">Hydrolase</keyword>
<dbReference type="GO" id="GO:0005524">
    <property type="term" value="F:ATP binding"/>
    <property type="evidence" value="ECO:0007669"/>
    <property type="project" value="UniProtKB-KW"/>
</dbReference>
<dbReference type="Proteomes" id="UP000016930">
    <property type="component" value="Unassembled WGS sequence"/>
</dbReference>
<evidence type="ECO:0000256" key="7">
    <source>
        <dbReference type="ARBA" id="ARBA00023235"/>
    </source>
</evidence>
<dbReference type="GO" id="GO:0016787">
    <property type="term" value="F:hydrolase activity"/>
    <property type="evidence" value="ECO:0007669"/>
    <property type="project" value="UniProtKB-KW"/>
</dbReference>
<evidence type="ECO:0000259" key="11">
    <source>
        <dbReference type="PROSITE" id="PS51192"/>
    </source>
</evidence>
<dbReference type="InterPro" id="IPR014001">
    <property type="entry name" value="Helicase_ATP-bd"/>
</dbReference>
<dbReference type="GO" id="GO:0000724">
    <property type="term" value="P:double-strand break repair via homologous recombination"/>
    <property type="evidence" value="ECO:0007669"/>
    <property type="project" value="TreeGrafter"/>
</dbReference>
<feature type="non-terminal residue" evidence="13">
    <location>
        <position position="1"/>
    </location>
</feature>
<dbReference type="InterPro" id="IPR001650">
    <property type="entry name" value="Helicase_C-like"/>
</dbReference>
<reference evidence="13 14" key="1">
    <citation type="journal article" date="2012" name="Proc. Natl. Acad. Sci. U.S.A.">
        <title>Comparative genomics of Ceriporiopsis subvermispora and Phanerochaete chrysosporium provide insight into selective ligninolysis.</title>
        <authorList>
            <person name="Fernandez-Fueyo E."/>
            <person name="Ruiz-Duenas F.J."/>
            <person name="Ferreira P."/>
            <person name="Floudas D."/>
            <person name="Hibbett D.S."/>
            <person name="Canessa P."/>
            <person name="Larrondo L.F."/>
            <person name="James T.Y."/>
            <person name="Seelenfreund D."/>
            <person name="Lobos S."/>
            <person name="Polanco R."/>
            <person name="Tello M."/>
            <person name="Honda Y."/>
            <person name="Watanabe T."/>
            <person name="Watanabe T."/>
            <person name="Ryu J.S."/>
            <person name="Kubicek C.P."/>
            <person name="Schmoll M."/>
            <person name="Gaskell J."/>
            <person name="Hammel K.E."/>
            <person name="St John F.J."/>
            <person name="Vanden Wymelenberg A."/>
            <person name="Sabat G."/>
            <person name="Splinter BonDurant S."/>
            <person name="Syed K."/>
            <person name="Yadav J.S."/>
            <person name="Doddapaneni H."/>
            <person name="Subramanian V."/>
            <person name="Lavin J.L."/>
            <person name="Oguiza J.A."/>
            <person name="Perez G."/>
            <person name="Pisabarro A.G."/>
            <person name="Ramirez L."/>
            <person name="Santoyo F."/>
            <person name="Master E."/>
            <person name="Coutinho P.M."/>
            <person name="Henrissat B."/>
            <person name="Lombard V."/>
            <person name="Magnuson J.K."/>
            <person name="Kuees U."/>
            <person name="Hori C."/>
            <person name="Igarashi K."/>
            <person name="Samejima M."/>
            <person name="Held B.W."/>
            <person name="Barry K.W."/>
            <person name="LaButti K.M."/>
            <person name="Lapidus A."/>
            <person name="Lindquist E.A."/>
            <person name="Lucas S.M."/>
            <person name="Riley R."/>
            <person name="Salamov A.A."/>
            <person name="Hoffmeister D."/>
            <person name="Schwenk D."/>
            <person name="Hadar Y."/>
            <person name="Yarden O."/>
            <person name="de Vries R.P."/>
            <person name="Wiebenga A."/>
            <person name="Stenlid J."/>
            <person name="Eastwood D."/>
            <person name="Grigoriev I.V."/>
            <person name="Berka R.M."/>
            <person name="Blanchette R.A."/>
            <person name="Kersten P."/>
            <person name="Martinez A.T."/>
            <person name="Vicuna R."/>
            <person name="Cullen D."/>
        </authorList>
    </citation>
    <scope>NUCLEOTIDE SEQUENCE [LARGE SCALE GENOMIC DNA]</scope>
    <source>
        <strain evidence="13 14">B</strain>
    </source>
</reference>
<evidence type="ECO:0000256" key="5">
    <source>
        <dbReference type="ARBA" id="ARBA00022840"/>
    </source>
</evidence>
<name>M2RIR6_CERS8</name>
<dbReference type="EMBL" id="KB445795">
    <property type="protein sequence ID" value="EMD38716.1"/>
    <property type="molecule type" value="Genomic_DNA"/>
</dbReference>
<sequence>ETPWYPEVRKKLSDVFKVESFRRNQLEAINATLDGQDVFVLMPTGGGKSLCFQLPAICETGRTKGVTVVIGPLISLMDDQVQALREKGIDVEAIHKDMSSEKSREIRYRLRQSPDKPKLLYVTPERIQLDGMNETLGVLYRQNLLARFAVDEVHCISEWGRDFRDAYKALDVLRKNFPKVPIMALTGTATKRVVNDIITRLRIEECVQLRQSFNRPNLNYMVESKVGRGLAKIVEFINSRHPGKTGIIYCRSRADCEQVAGELCDQYHIPAEFFHARLERDTKTQILQDWQSGACKVVVATTAFGMGIDKADVRFVIHQCLPRSLEGYYQETGRAGRDGKPADCVLCNSFVFLLKHSRGSN</sequence>
<evidence type="ECO:0000256" key="3">
    <source>
        <dbReference type="ARBA" id="ARBA00022801"/>
    </source>
</evidence>
<evidence type="ECO:0000313" key="14">
    <source>
        <dbReference type="Proteomes" id="UP000016930"/>
    </source>
</evidence>
<protein>
    <recommendedName>
        <fullName evidence="10">DNA 3'-5' helicase</fullName>
        <ecNumber evidence="10">5.6.2.4</ecNumber>
    </recommendedName>
</protein>
<evidence type="ECO:0000256" key="9">
    <source>
        <dbReference type="ARBA" id="ARBA00034617"/>
    </source>
</evidence>
<evidence type="ECO:0000256" key="10">
    <source>
        <dbReference type="ARBA" id="ARBA00034808"/>
    </source>
</evidence>
<dbReference type="InterPro" id="IPR027417">
    <property type="entry name" value="P-loop_NTPase"/>
</dbReference>